<accession>A0A2Y9BH34</accession>
<dbReference type="EMBL" id="QGDL01000010">
    <property type="protein sequence ID" value="PWJ27875.1"/>
    <property type="molecule type" value="Genomic_DNA"/>
</dbReference>
<comment type="similarity">
    <text evidence="7 8">Belongs to the SelA family.</text>
</comment>
<dbReference type="GO" id="GO:0001717">
    <property type="term" value="P:conversion of seryl-tRNAsec to selenocys-tRNAsec"/>
    <property type="evidence" value="ECO:0007669"/>
    <property type="project" value="UniProtKB-UniRule"/>
</dbReference>
<dbReference type="UniPathway" id="UPA00906">
    <property type="reaction ID" value="UER00896"/>
</dbReference>
<evidence type="ECO:0000259" key="10">
    <source>
        <dbReference type="Pfam" id="PF12390"/>
    </source>
</evidence>
<keyword evidence="3 8" id="KW-0808">Transferase</keyword>
<organism evidence="11 12">
    <name type="scientific">Faecalicatena orotica</name>
    <dbReference type="NCBI Taxonomy" id="1544"/>
    <lineage>
        <taxon>Bacteria</taxon>
        <taxon>Bacillati</taxon>
        <taxon>Bacillota</taxon>
        <taxon>Clostridia</taxon>
        <taxon>Lachnospirales</taxon>
        <taxon>Lachnospiraceae</taxon>
        <taxon>Faecalicatena</taxon>
    </lineage>
</organism>
<evidence type="ECO:0000256" key="4">
    <source>
        <dbReference type="ARBA" id="ARBA00022898"/>
    </source>
</evidence>
<keyword evidence="6 8" id="KW-0711">Selenium</keyword>
<keyword evidence="2 8" id="KW-0963">Cytoplasm</keyword>
<feature type="domain" description="L-seryl-tRNA selenium transferase N-terminal" evidence="10">
    <location>
        <begin position="7"/>
        <end position="46"/>
    </location>
</feature>
<evidence type="ECO:0000256" key="6">
    <source>
        <dbReference type="ARBA" id="ARBA00023266"/>
    </source>
</evidence>
<sequence length="484" mass="54495">MNKNLLFRRIPKVDVLLENETIKKMIDYYSYDSVLEAIRTELEALRTYIGSCEEEEKAQEQIDRLCERIELNVAAMYRPNMTRVLNGTGTILHTNLGRAPLSGEHLKQVTYIASGYSNLEYDLEAGKRGERYSHFEELLCKITGAEAAMAVNNNAAAVMLILSSMAKGGEAVVSRGELVEVGGKFRIPDVMEQSGAVLREIGTTNKTHISDYEDAVTEETKVFMKVHTSNYRIVGFTDTVPISELVSLKEKYDIPVIEDLGSGVLIDLSKYGLTYEPTVQDSVRNGADVVCFSGDKLLGGPQAGIIVGKKKYIDLMKKNQLTRALRIDKFTASALEVVLREYLSEERAVKNIPALHMITKRVEEVEQDAKKFRRLLKRADLPAEIDIEECESQIGGGSLPLERIPSTAVTIRPLKITTPELEERLRHLPVPVIGRTANDRILLDMRTFDGQFMNYFAKILKELNVLEKEGNQYEAYYYRNSGTY</sequence>
<dbReference type="Proteomes" id="UP000245845">
    <property type="component" value="Unassembled WGS sequence"/>
</dbReference>
<evidence type="ECO:0000256" key="7">
    <source>
        <dbReference type="ARBA" id="ARBA00044507"/>
    </source>
</evidence>
<dbReference type="InterPro" id="IPR004534">
    <property type="entry name" value="SelA_trans"/>
</dbReference>
<evidence type="ECO:0000256" key="2">
    <source>
        <dbReference type="ARBA" id="ARBA00022490"/>
    </source>
</evidence>
<evidence type="ECO:0000313" key="12">
    <source>
        <dbReference type="Proteomes" id="UP000245845"/>
    </source>
</evidence>
<dbReference type="GO" id="GO:0005737">
    <property type="term" value="C:cytoplasm"/>
    <property type="evidence" value="ECO:0007669"/>
    <property type="project" value="UniProtKB-SubCell"/>
</dbReference>
<protein>
    <recommendedName>
        <fullName evidence="8">L-seryl-tRNA(Sec) selenium transferase</fullName>
        <ecNumber evidence="8">2.9.1.1</ecNumber>
    </recommendedName>
    <alternativeName>
        <fullName evidence="8">Selenocysteine synthase</fullName>
        <shortName evidence="8">Sec synthase</shortName>
    </alternativeName>
    <alternativeName>
        <fullName evidence="8">Selenocysteinyl-tRNA(Sec) synthase</fullName>
    </alternativeName>
</protein>
<keyword evidence="4 8" id="KW-0663">Pyridoxal phosphate</keyword>
<dbReference type="EC" id="2.9.1.1" evidence="8"/>
<comment type="subcellular location">
    <subcellularLocation>
        <location evidence="8">Cytoplasm</location>
    </subcellularLocation>
</comment>
<dbReference type="Gene3D" id="3.90.1150.180">
    <property type="match status" value="1"/>
</dbReference>
<evidence type="ECO:0000256" key="3">
    <source>
        <dbReference type="ARBA" id="ARBA00022679"/>
    </source>
</evidence>
<comment type="cofactor">
    <cofactor evidence="1 8 9">
        <name>pyridoxal 5'-phosphate</name>
        <dbReference type="ChEBI" id="CHEBI:597326"/>
    </cofactor>
</comment>
<proteinExistence type="inferred from homology"/>
<dbReference type="InterPro" id="IPR018319">
    <property type="entry name" value="SelA-like"/>
</dbReference>
<comment type="function">
    <text evidence="8">Converts seryl-tRNA(Sec) to selenocysteinyl-tRNA(Sec) required for selenoprotein biosynthesis.</text>
</comment>
<feature type="modified residue" description="N6-(pyridoxal phosphate)lysine" evidence="8 9">
    <location>
        <position position="296"/>
    </location>
</feature>
<dbReference type="SUPFAM" id="SSF53383">
    <property type="entry name" value="PLP-dependent transferases"/>
    <property type="match status" value="1"/>
</dbReference>
<reference evidence="11 12" key="1">
    <citation type="submission" date="2018-05" db="EMBL/GenBank/DDBJ databases">
        <title>The Hungate 1000. A catalogue of reference genomes from the rumen microbiome.</title>
        <authorList>
            <person name="Kelly W."/>
        </authorList>
    </citation>
    <scope>NUCLEOTIDE SEQUENCE [LARGE SCALE GENOMIC DNA]</scope>
    <source>
        <strain evidence="11 12">NLAE-zl-C242</strain>
    </source>
</reference>
<dbReference type="InterPro" id="IPR015424">
    <property type="entry name" value="PyrdxlP-dep_Trfase"/>
</dbReference>
<evidence type="ECO:0000256" key="9">
    <source>
        <dbReference type="PIRSR" id="PIRSR618319-50"/>
    </source>
</evidence>
<comment type="catalytic activity">
    <reaction evidence="8">
        <text>L-seryl-tRNA(Sec) + selenophosphate + H(+) = L-selenocysteinyl-tRNA(Sec) + phosphate</text>
        <dbReference type="Rhea" id="RHEA:22728"/>
        <dbReference type="Rhea" id="RHEA-COMP:9742"/>
        <dbReference type="Rhea" id="RHEA-COMP:9743"/>
        <dbReference type="ChEBI" id="CHEBI:15378"/>
        <dbReference type="ChEBI" id="CHEBI:16144"/>
        <dbReference type="ChEBI" id="CHEBI:43474"/>
        <dbReference type="ChEBI" id="CHEBI:78533"/>
        <dbReference type="ChEBI" id="CHEBI:78573"/>
        <dbReference type="EC" id="2.9.1.1"/>
    </reaction>
</comment>
<evidence type="ECO:0000256" key="1">
    <source>
        <dbReference type="ARBA" id="ARBA00001933"/>
    </source>
</evidence>
<evidence type="ECO:0000313" key="11">
    <source>
        <dbReference type="EMBL" id="PWJ27875.1"/>
    </source>
</evidence>
<keyword evidence="12" id="KW-1185">Reference proteome</keyword>
<name>A0A2Y9BH34_9FIRM</name>
<comment type="pathway">
    <text evidence="8">Aminoacyl-tRNA biosynthesis; selenocysteinyl-tRNA(Sec) biosynthesis; selenocysteinyl-tRNA(Sec) from L-seryl-tRNA(Sec) (bacterial route): step 1/1.</text>
</comment>
<dbReference type="PANTHER" id="PTHR32328">
    <property type="entry name" value="L-SERYL-TRNA(SEC) SELENIUM TRANSFERASE"/>
    <property type="match status" value="1"/>
</dbReference>
<dbReference type="InterPro" id="IPR015421">
    <property type="entry name" value="PyrdxlP-dep_Trfase_major"/>
</dbReference>
<dbReference type="AlphaFoldDB" id="A0A2Y9BH34"/>
<evidence type="ECO:0000256" key="8">
    <source>
        <dbReference type="HAMAP-Rule" id="MF_00423"/>
    </source>
</evidence>
<dbReference type="GO" id="GO:0004125">
    <property type="term" value="F:L-seryl-tRNA(Sec) selenium transferase activity"/>
    <property type="evidence" value="ECO:0007669"/>
    <property type="project" value="UniProtKB-UniRule"/>
</dbReference>
<dbReference type="HAMAP" id="MF_00423">
    <property type="entry name" value="SelA"/>
    <property type="match status" value="1"/>
</dbReference>
<dbReference type="Pfam" id="PF03841">
    <property type="entry name" value="SelA"/>
    <property type="match status" value="1"/>
</dbReference>
<dbReference type="OrthoDB" id="9787096at2"/>
<dbReference type="NCBIfam" id="TIGR00474">
    <property type="entry name" value="selA"/>
    <property type="match status" value="1"/>
</dbReference>
<dbReference type="Gene3D" id="3.40.640.10">
    <property type="entry name" value="Type I PLP-dependent aspartate aminotransferase-like (Major domain)"/>
    <property type="match status" value="1"/>
</dbReference>
<dbReference type="GO" id="GO:0001514">
    <property type="term" value="P:selenocysteine incorporation"/>
    <property type="evidence" value="ECO:0007669"/>
    <property type="project" value="UniProtKB-UniRule"/>
</dbReference>
<dbReference type="RefSeq" id="WP_109732240.1">
    <property type="nucleotide sequence ID" value="NZ_BAAACK010000029.1"/>
</dbReference>
<keyword evidence="5 8" id="KW-0648">Protein biosynthesis</keyword>
<gene>
    <name evidence="8" type="primary">selA</name>
    <name evidence="11" type="ORF">A8806_11049</name>
</gene>
<dbReference type="Pfam" id="PF12390">
    <property type="entry name" value="Se-cys_synth_N"/>
    <property type="match status" value="1"/>
</dbReference>
<dbReference type="InterPro" id="IPR025862">
    <property type="entry name" value="SelA_trans_N_dom"/>
</dbReference>
<comment type="caution">
    <text evidence="11">The sequence shown here is derived from an EMBL/GenBank/DDBJ whole genome shotgun (WGS) entry which is preliminary data.</text>
</comment>
<evidence type="ECO:0000256" key="5">
    <source>
        <dbReference type="ARBA" id="ARBA00022917"/>
    </source>
</evidence>
<dbReference type="PANTHER" id="PTHR32328:SF0">
    <property type="entry name" value="L-SERYL-TRNA(SEC) SELENIUM TRANSFERASE"/>
    <property type="match status" value="1"/>
</dbReference>